<dbReference type="SUPFAM" id="SSF53474">
    <property type="entry name" value="alpha/beta-Hydrolases"/>
    <property type="match status" value="1"/>
</dbReference>
<dbReference type="Pfam" id="PF00326">
    <property type="entry name" value="Peptidase_S9"/>
    <property type="match status" value="1"/>
</dbReference>
<feature type="domain" description="Peptidase S9 prolyl oligopeptidase catalytic" evidence="2">
    <location>
        <begin position="62"/>
        <end position="274"/>
    </location>
</feature>
<dbReference type="Proteomes" id="UP001596317">
    <property type="component" value="Unassembled WGS sequence"/>
</dbReference>
<name>A0ABW1ZL20_9DEIO</name>
<dbReference type="EMBL" id="JBHSWB010000001">
    <property type="protein sequence ID" value="MFC6660972.1"/>
    <property type="molecule type" value="Genomic_DNA"/>
</dbReference>
<dbReference type="PANTHER" id="PTHR42776">
    <property type="entry name" value="SERINE PEPTIDASE S9 FAMILY MEMBER"/>
    <property type="match status" value="1"/>
</dbReference>
<evidence type="ECO:0000259" key="2">
    <source>
        <dbReference type="Pfam" id="PF00326"/>
    </source>
</evidence>
<keyword evidence="4" id="KW-1185">Reference proteome</keyword>
<dbReference type="Gene3D" id="3.40.50.1820">
    <property type="entry name" value="alpha/beta hydrolase"/>
    <property type="match status" value="1"/>
</dbReference>
<organism evidence="3 4">
    <name type="scientific">Deinococcus multiflagellatus</name>
    <dbReference type="NCBI Taxonomy" id="1656887"/>
    <lineage>
        <taxon>Bacteria</taxon>
        <taxon>Thermotogati</taxon>
        <taxon>Deinococcota</taxon>
        <taxon>Deinococci</taxon>
        <taxon>Deinococcales</taxon>
        <taxon>Deinococcaceae</taxon>
        <taxon>Deinococcus</taxon>
    </lineage>
</organism>
<dbReference type="PANTHER" id="PTHR42776:SF27">
    <property type="entry name" value="DIPEPTIDYL PEPTIDASE FAMILY MEMBER 6"/>
    <property type="match status" value="1"/>
</dbReference>
<sequence>MAAGHGTLDPAHFTPGQYIHYPTTDGLEVPAILYTPQGLSPQGRHPALICAHGGPTAQFFRAFDAEVQYLASLGYTVLCPNVRGSTGYGVAWRDANLKDWGGRDLADIAAGAQYLRGLPHVDPARIGLFGVSYGGYLSYLAPVKYPDLFKVSVPIVGITDLHQLHADNSRDMPQLGYYFRTMMGDPVEDAELWRDRSAVTHAHALKAHLFMMHGANDPRCPVNQARGFRDALLATGKQEGQDFEYIEFADQGHGTADIEGKTRSYRLLADYLRRRL</sequence>
<evidence type="ECO:0000313" key="4">
    <source>
        <dbReference type="Proteomes" id="UP001596317"/>
    </source>
</evidence>
<evidence type="ECO:0000256" key="1">
    <source>
        <dbReference type="ARBA" id="ARBA00022801"/>
    </source>
</evidence>
<dbReference type="RefSeq" id="WP_380056258.1">
    <property type="nucleotide sequence ID" value="NZ_JBHSWB010000001.1"/>
</dbReference>
<comment type="caution">
    <text evidence="3">The sequence shown here is derived from an EMBL/GenBank/DDBJ whole genome shotgun (WGS) entry which is preliminary data.</text>
</comment>
<keyword evidence="1 3" id="KW-0378">Hydrolase</keyword>
<reference evidence="4" key="1">
    <citation type="journal article" date="2019" name="Int. J. Syst. Evol. Microbiol.">
        <title>The Global Catalogue of Microorganisms (GCM) 10K type strain sequencing project: providing services to taxonomists for standard genome sequencing and annotation.</title>
        <authorList>
            <consortium name="The Broad Institute Genomics Platform"/>
            <consortium name="The Broad Institute Genome Sequencing Center for Infectious Disease"/>
            <person name="Wu L."/>
            <person name="Ma J."/>
        </authorList>
    </citation>
    <scope>NUCLEOTIDE SEQUENCE [LARGE SCALE GENOMIC DNA]</scope>
    <source>
        <strain evidence="4">CCUG 63830</strain>
    </source>
</reference>
<dbReference type="InterPro" id="IPR002470">
    <property type="entry name" value="Peptidase_S9A"/>
</dbReference>
<dbReference type="EC" id="3.4.-.-" evidence="3"/>
<evidence type="ECO:0000313" key="3">
    <source>
        <dbReference type="EMBL" id="MFC6660972.1"/>
    </source>
</evidence>
<dbReference type="PRINTS" id="PR00862">
    <property type="entry name" value="PROLIGOPTASE"/>
</dbReference>
<dbReference type="InterPro" id="IPR001375">
    <property type="entry name" value="Peptidase_S9_cat"/>
</dbReference>
<dbReference type="GO" id="GO:0016787">
    <property type="term" value="F:hydrolase activity"/>
    <property type="evidence" value="ECO:0007669"/>
    <property type="project" value="UniProtKB-KW"/>
</dbReference>
<protein>
    <submittedName>
        <fullName evidence="3">Alpha/beta hydrolase family protein</fullName>
        <ecNumber evidence="3">3.4.-.-</ecNumber>
    </submittedName>
</protein>
<dbReference type="InterPro" id="IPR029058">
    <property type="entry name" value="AB_hydrolase_fold"/>
</dbReference>
<gene>
    <name evidence="3" type="ORF">ACFP90_11890</name>
</gene>
<proteinExistence type="predicted"/>
<accession>A0ABW1ZL20</accession>